<dbReference type="PANTHER" id="PTHR12894">
    <property type="entry name" value="CNH DOMAIN CONTAINING"/>
    <property type="match status" value="1"/>
</dbReference>
<dbReference type="GO" id="GO:0005737">
    <property type="term" value="C:cytoplasm"/>
    <property type="evidence" value="ECO:0007669"/>
    <property type="project" value="TreeGrafter"/>
</dbReference>
<name>A0A6N2K6D1_SALVM</name>
<accession>A0A6N2K6D1</accession>
<dbReference type="PANTHER" id="PTHR12894:SF43">
    <property type="entry name" value="VACUOLAR SORTING PROTEIN 3"/>
    <property type="match status" value="1"/>
</dbReference>
<dbReference type="EMBL" id="CAADRP010000001">
    <property type="protein sequence ID" value="VFU20289.1"/>
    <property type="molecule type" value="Genomic_DNA"/>
</dbReference>
<dbReference type="GO" id="GO:0016020">
    <property type="term" value="C:membrane"/>
    <property type="evidence" value="ECO:0007669"/>
    <property type="project" value="TreeGrafter"/>
</dbReference>
<dbReference type="InterPro" id="IPR019453">
    <property type="entry name" value="VPS39/TGFA1_Znf"/>
</dbReference>
<reference evidence="3" key="1">
    <citation type="submission" date="2019-03" db="EMBL/GenBank/DDBJ databases">
        <authorList>
            <person name="Mank J."/>
            <person name="Almeida P."/>
        </authorList>
    </citation>
    <scope>NUCLEOTIDE SEQUENCE</scope>
    <source>
        <strain evidence="3">78183</strain>
    </source>
</reference>
<evidence type="ECO:0000256" key="1">
    <source>
        <dbReference type="PROSITE-ProRule" id="PRU01006"/>
    </source>
</evidence>
<dbReference type="InterPro" id="IPR000547">
    <property type="entry name" value="Clathrin_H-chain/VPS_repeat"/>
</dbReference>
<feature type="repeat" description="CHCR" evidence="1">
    <location>
        <begin position="11"/>
        <end position="192"/>
    </location>
</feature>
<dbReference type="PROSITE" id="PS50236">
    <property type="entry name" value="CHCR"/>
    <property type="match status" value="1"/>
</dbReference>
<protein>
    <recommendedName>
        <fullName evidence="2">Vacuolar sorting protein 39/Transforming growth factor beta receptor-associated zinc finger domain-containing protein</fullName>
    </recommendedName>
</protein>
<evidence type="ECO:0000313" key="3">
    <source>
        <dbReference type="EMBL" id="VFU20289.1"/>
    </source>
</evidence>
<dbReference type="AlphaFoldDB" id="A0A6N2K6D1"/>
<evidence type="ECO:0000259" key="2">
    <source>
        <dbReference type="Pfam" id="PF10367"/>
    </source>
</evidence>
<dbReference type="GO" id="GO:0006886">
    <property type="term" value="P:intracellular protein transport"/>
    <property type="evidence" value="ECO:0007669"/>
    <property type="project" value="UniProtKB-UniRule"/>
</dbReference>
<sequence length="341" mass="38782">MDVNPALTVQVLTSEKRVDQLSPDEVIASIDPKKVEILQRYLQWLIEDQVSCDTQFHTLYALSLAKSAIESFEVESTSQEPDEGRLEETEISDLGGNSIFQSPVRDRLQIFLQSSDLFDPEEVLDLIEGSELWLEKAILYRKLGQETLVLQILALKLEDSEAAEQYCAEIGRPDAYMQLLDMYLDPQNGKEPMFNAAVRLLHNHGESLDPLQVLETLSPNMPLQLASDTILRMFRARLHHHRQGQIVHNLSRALNVDAKLARLEERSRHVQINDESLCDSCHARLGTKLFAMYPDDTVVCYKCFRRLGESTSVTGRDFKRDPLIKPEVFEAAPFLLPSFLG</sequence>
<dbReference type="GO" id="GO:0034058">
    <property type="term" value="P:endosomal vesicle fusion"/>
    <property type="evidence" value="ECO:0007669"/>
    <property type="project" value="TreeGrafter"/>
</dbReference>
<organism evidence="3">
    <name type="scientific">Salix viminalis</name>
    <name type="common">Common osier</name>
    <name type="synonym">Basket willow</name>
    <dbReference type="NCBI Taxonomy" id="40686"/>
    <lineage>
        <taxon>Eukaryota</taxon>
        <taxon>Viridiplantae</taxon>
        <taxon>Streptophyta</taxon>
        <taxon>Embryophyta</taxon>
        <taxon>Tracheophyta</taxon>
        <taxon>Spermatophyta</taxon>
        <taxon>Magnoliopsida</taxon>
        <taxon>eudicotyledons</taxon>
        <taxon>Gunneridae</taxon>
        <taxon>Pentapetalae</taxon>
        <taxon>rosids</taxon>
        <taxon>fabids</taxon>
        <taxon>Malpighiales</taxon>
        <taxon>Salicaceae</taxon>
        <taxon>Saliceae</taxon>
        <taxon>Salix</taxon>
    </lineage>
</organism>
<feature type="domain" description="Vacuolar sorting protein 39/Transforming growth factor beta receptor-associated zinc finger" evidence="2">
    <location>
        <begin position="267"/>
        <end position="306"/>
    </location>
</feature>
<dbReference type="GO" id="GO:0006914">
    <property type="term" value="P:autophagy"/>
    <property type="evidence" value="ECO:0007669"/>
    <property type="project" value="TreeGrafter"/>
</dbReference>
<dbReference type="Pfam" id="PF10367">
    <property type="entry name" value="zf-Vps39_C"/>
    <property type="match status" value="1"/>
</dbReference>
<dbReference type="InterPro" id="IPR032914">
    <property type="entry name" value="Vam6/VPS39/TRAP1"/>
</dbReference>
<gene>
    <name evidence="3" type="ORF">SVIM_LOCUS4438</name>
</gene>
<proteinExistence type="predicted"/>